<accession>A0ABW8J9M0</accession>
<protein>
    <recommendedName>
        <fullName evidence="3">Toxin-antitoxin system YwqK family antitoxin</fullName>
    </recommendedName>
</protein>
<proteinExistence type="predicted"/>
<keyword evidence="2" id="KW-1185">Reference proteome</keyword>
<evidence type="ECO:0000313" key="2">
    <source>
        <dbReference type="Proteomes" id="UP001620339"/>
    </source>
</evidence>
<dbReference type="SUPFAM" id="SSF82185">
    <property type="entry name" value="Histone H3 K4-specific methyltransferase SET7/9 N-terminal domain"/>
    <property type="match status" value="1"/>
</dbReference>
<dbReference type="EMBL" id="JADIKK010000008">
    <property type="protein sequence ID" value="MFK2878269.1"/>
    <property type="molecule type" value="Genomic_DNA"/>
</dbReference>
<sequence>MCNEEPIICRRHWPNGQVKEEWSEVNGLKEGWRRFFLESGFLFSEMEFRNGDGNGVIHEWRADGSLRLDANLKDGEFHGSYRTWWANGLLMEEGVFDNGKHTKGFRYYTESGELWKEVQDDFIAPPPFSSTDIS</sequence>
<dbReference type="RefSeq" id="WP_404614870.1">
    <property type="nucleotide sequence ID" value="NZ_JADIKK010000008.1"/>
</dbReference>
<reference evidence="1 2" key="1">
    <citation type="submission" date="2020-10" db="EMBL/GenBank/DDBJ databases">
        <title>Phylogeny of dyella-like bacteria.</title>
        <authorList>
            <person name="Fu J."/>
        </authorList>
    </citation>
    <scope>NUCLEOTIDE SEQUENCE [LARGE SCALE GENOMIC DNA]</scope>
    <source>
        <strain evidence="1 2">KACC 19113</strain>
    </source>
</reference>
<evidence type="ECO:0000313" key="1">
    <source>
        <dbReference type="EMBL" id="MFK2878269.1"/>
    </source>
</evidence>
<dbReference type="Proteomes" id="UP001620339">
    <property type="component" value="Unassembled WGS sequence"/>
</dbReference>
<organism evidence="1 2">
    <name type="scientific">Rhodanobacter hydrolyticus</name>
    <dbReference type="NCBI Taxonomy" id="2250595"/>
    <lineage>
        <taxon>Bacteria</taxon>
        <taxon>Pseudomonadati</taxon>
        <taxon>Pseudomonadota</taxon>
        <taxon>Gammaproteobacteria</taxon>
        <taxon>Lysobacterales</taxon>
        <taxon>Rhodanobacteraceae</taxon>
        <taxon>Rhodanobacter</taxon>
    </lineage>
</organism>
<comment type="caution">
    <text evidence="1">The sequence shown here is derived from an EMBL/GenBank/DDBJ whole genome shotgun (WGS) entry which is preliminary data.</text>
</comment>
<gene>
    <name evidence="1" type="ORF">ISP25_14425</name>
</gene>
<evidence type="ECO:0008006" key="3">
    <source>
        <dbReference type="Google" id="ProtNLM"/>
    </source>
</evidence>
<dbReference type="Gene3D" id="3.90.930.1">
    <property type="match status" value="1"/>
</dbReference>
<name>A0ABW8J9M0_9GAMM</name>